<evidence type="ECO:0000313" key="2">
    <source>
        <dbReference type="EMBL" id="GFO14396.1"/>
    </source>
</evidence>
<feature type="chain" id="PRO_5043977327" evidence="1">
    <location>
        <begin position="24"/>
        <end position="122"/>
    </location>
</feature>
<dbReference type="Proteomes" id="UP000735302">
    <property type="component" value="Unassembled WGS sequence"/>
</dbReference>
<protein>
    <submittedName>
        <fullName evidence="2">Uncharacterized protein</fullName>
    </submittedName>
</protein>
<proteinExistence type="predicted"/>
<evidence type="ECO:0000256" key="1">
    <source>
        <dbReference type="SAM" id="SignalP"/>
    </source>
</evidence>
<reference evidence="2 3" key="1">
    <citation type="journal article" date="2021" name="Elife">
        <title>Chloroplast acquisition without the gene transfer in kleptoplastic sea slugs, Plakobranchus ocellatus.</title>
        <authorList>
            <person name="Maeda T."/>
            <person name="Takahashi S."/>
            <person name="Yoshida T."/>
            <person name="Shimamura S."/>
            <person name="Takaki Y."/>
            <person name="Nagai Y."/>
            <person name="Toyoda A."/>
            <person name="Suzuki Y."/>
            <person name="Arimoto A."/>
            <person name="Ishii H."/>
            <person name="Satoh N."/>
            <person name="Nishiyama T."/>
            <person name="Hasebe M."/>
            <person name="Maruyama T."/>
            <person name="Minagawa J."/>
            <person name="Obokata J."/>
            <person name="Shigenobu S."/>
        </authorList>
    </citation>
    <scope>NUCLEOTIDE SEQUENCE [LARGE SCALE GENOMIC DNA]</scope>
</reference>
<keyword evidence="3" id="KW-1185">Reference proteome</keyword>
<gene>
    <name evidence="2" type="ORF">PoB_004090100</name>
</gene>
<keyword evidence="1" id="KW-0732">Signal</keyword>
<accession>A0AAV4ATJ4</accession>
<feature type="signal peptide" evidence="1">
    <location>
        <begin position="1"/>
        <end position="23"/>
    </location>
</feature>
<dbReference type="EMBL" id="BLXT01004562">
    <property type="protein sequence ID" value="GFO14396.1"/>
    <property type="molecule type" value="Genomic_DNA"/>
</dbReference>
<comment type="caution">
    <text evidence="2">The sequence shown here is derived from an EMBL/GenBank/DDBJ whole genome shotgun (WGS) entry which is preliminary data.</text>
</comment>
<dbReference type="AlphaFoldDB" id="A0AAV4ATJ4"/>
<sequence>MASKVYVAVICVLLCAVICIIDGDPIGNHEEIQTSWQGPLWEYALLPYRRSLDCTKNNRVFGNGKRVKFIYTNICLAQSCEKGNWVTLYQEAVDTEYGMQPFVKSESTSTAKRLAQGIAKAV</sequence>
<evidence type="ECO:0000313" key="3">
    <source>
        <dbReference type="Proteomes" id="UP000735302"/>
    </source>
</evidence>
<organism evidence="2 3">
    <name type="scientific">Plakobranchus ocellatus</name>
    <dbReference type="NCBI Taxonomy" id="259542"/>
    <lineage>
        <taxon>Eukaryota</taxon>
        <taxon>Metazoa</taxon>
        <taxon>Spiralia</taxon>
        <taxon>Lophotrochozoa</taxon>
        <taxon>Mollusca</taxon>
        <taxon>Gastropoda</taxon>
        <taxon>Heterobranchia</taxon>
        <taxon>Euthyneura</taxon>
        <taxon>Panpulmonata</taxon>
        <taxon>Sacoglossa</taxon>
        <taxon>Placobranchoidea</taxon>
        <taxon>Plakobranchidae</taxon>
        <taxon>Plakobranchus</taxon>
    </lineage>
</organism>
<name>A0AAV4ATJ4_9GAST</name>